<evidence type="ECO:0000313" key="13">
    <source>
        <dbReference type="Proteomes" id="UP001611383"/>
    </source>
</evidence>
<keyword evidence="6" id="KW-0460">Magnesium</keyword>
<comment type="cofactor">
    <cofactor evidence="1">
        <name>Mg(2+)</name>
        <dbReference type="ChEBI" id="CHEBI:18420"/>
    </cofactor>
</comment>
<dbReference type="InterPro" id="IPR005225">
    <property type="entry name" value="Small_GTP-bd"/>
</dbReference>
<dbReference type="InterPro" id="IPR030393">
    <property type="entry name" value="G_ENGB_dom"/>
</dbReference>
<dbReference type="PANTHER" id="PTHR11649">
    <property type="entry name" value="MSS1/TRME-RELATED GTP-BINDING PROTEIN"/>
    <property type="match status" value="1"/>
</dbReference>
<sequence>MIKILDARFITTAVEPKGYPTSLAPEVAFVGRSNVGKSSMINALTGRKKLVRVSNTPGRTRALNFFDVDVEREGKRHLVRFADLPGYGFAKVSKAERAEWQTMITTYLEKRRDLKVVVSIIDAEVGPTSDDFQTLDYLQEAKRPILVVATKIDRLPKARRKPRLNDLAEQLSLPKEAVLAFSATDKLGLDEVWNALLNTVK</sequence>
<dbReference type="InterPro" id="IPR027417">
    <property type="entry name" value="P-loop_NTPase"/>
</dbReference>
<evidence type="ECO:0000256" key="4">
    <source>
        <dbReference type="ARBA" id="ARBA00022723"/>
    </source>
</evidence>
<keyword evidence="5 10" id="KW-0547">Nucleotide-binding</keyword>
<dbReference type="Proteomes" id="UP001611383">
    <property type="component" value="Chromosome"/>
</dbReference>
<evidence type="ECO:0000313" key="12">
    <source>
        <dbReference type="EMBL" id="WNG48614.1"/>
    </source>
</evidence>
<dbReference type="NCBIfam" id="TIGR03598">
    <property type="entry name" value="GTPase_YsxC"/>
    <property type="match status" value="1"/>
</dbReference>
<evidence type="ECO:0000256" key="1">
    <source>
        <dbReference type="ARBA" id="ARBA00001946"/>
    </source>
</evidence>
<dbReference type="Pfam" id="PF01926">
    <property type="entry name" value="MMR_HSR1"/>
    <property type="match status" value="1"/>
</dbReference>
<dbReference type="Gene3D" id="3.40.50.300">
    <property type="entry name" value="P-loop containing nucleotide triphosphate hydrolases"/>
    <property type="match status" value="1"/>
</dbReference>
<name>A0ABY9WZR6_9BACT</name>
<dbReference type="EMBL" id="CP043494">
    <property type="protein sequence ID" value="WNG48614.1"/>
    <property type="molecule type" value="Genomic_DNA"/>
</dbReference>
<evidence type="ECO:0000256" key="7">
    <source>
        <dbReference type="ARBA" id="ARBA00023134"/>
    </source>
</evidence>
<dbReference type="RefSeq" id="WP_395806259.1">
    <property type="nucleotide sequence ID" value="NZ_CP043494.1"/>
</dbReference>
<dbReference type="PANTHER" id="PTHR11649:SF13">
    <property type="entry name" value="ENGB-TYPE G DOMAIN-CONTAINING PROTEIN"/>
    <property type="match status" value="1"/>
</dbReference>
<protein>
    <recommendedName>
        <fullName evidence="10">Probable GTP-binding protein EngB</fullName>
    </recommendedName>
</protein>
<gene>
    <name evidence="10" type="primary">engB</name>
    <name evidence="12" type="ORF">F0U60_34260</name>
</gene>
<organism evidence="12 13">
    <name type="scientific">Archangium minus</name>
    <dbReference type="NCBI Taxonomy" id="83450"/>
    <lineage>
        <taxon>Bacteria</taxon>
        <taxon>Pseudomonadati</taxon>
        <taxon>Myxococcota</taxon>
        <taxon>Myxococcia</taxon>
        <taxon>Myxococcales</taxon>
        <taxon>Cystobacterineae</taxon>
        <taxon>Archangiaceae</taxon>
        <taxon>Archangium</taxon>
    </lineage>
</organism>
<evidence type="ECO:0000256" key="6">
    <source>
        <dbReference type="ARBA" id="ARBA00022842"/>
    </source>
</evidence>
<dbReference type="HAMAP" id="MF_00321">
    <property type="entry name" value="GTPase_EngB"/>
    <property type="match status" value="1"/>
</dbReference>
<dbReference type="PROSITE" id="PS51706">
    <property type="entry name" value="G_ENGB"/>
    <property type="match status" value="1"/>
</dbReference>
<evidence type="ECO:0000256" key="10">
    <source>
        <dbReference type="HAMAP-Rule" id="MF_00321"/>
    </source>
</evidence>
<keyword evidence="13" id="KW-1185">Reference proteome</keyword>
<evidence type="ECO:0000256" key="8">
    <source>
        <dbReference type="ARBA" id="ARBA00023210"/>
    </source>
</evidence>
<feature type="domain" description="EngB-type G" evidence="11">
    <location>
        <begin position="23"/>
        <end position="201"/>
    </location>
</feature>
<comment type="function">
    <text evidence="10">Necessary for normal cell division and for the maintenance of normal septation.</text>
</comment>
<proteinExistence type="inferred from homology"/>
<evidence type="ECO:0000259" key="11">
    <source>
        <dbReference type="PROSITE" id="PS51706"/>
    </source>
</evidence>
<evidence type="ECO:0000256" key="2">
    <source>
        <dbReference type="ARBA" id="ARBA00009638"/>
    </source>
</evidence>
<reference evidence="12 13" key="1">
    <citation type="submission" date="2019-08" db="EMBL/GenBank/DDBJ databases">
        <title>Archangium and Cystobacter genomes.</title>
        <authorList>
            <person name="Chen I.-C.K."/>
            <person name="Wielgoss S."/>
        </authorList>
    </citation>
    <scope>NUCLEOTIDE SEQUENCE [LARGE SCALE GENOMIC DNA]</scope>
    <source>
        <strain evidence="12 13">Cbm 6</strain>
    </source>
</reference>
<keyword evidence="7 10" id="KW-0342">GTP-binding</keyword>
<dbReference type="NCBIfam" id="TIGR00231">
    <property type="entry name" value="small_GTP"/>
    <property type="match status" value="1"/>
</dbReference>
<dbReference type="CDD" id="cd01876">
    <property type="entry name" value="YihA_EngB"/>
    <property type="match status" value="1"/>
</dbReference>
<dbReference type="InterPro" id="IPR019987">
    <property type="entry name" value="GTP-bd_ribosome_bio_YsxC"/>
</dbReference>
<evidence type="ECO:0000256" key="9">
    <source>
        <dbReference type="ARBA" id="ARBA00023306"/>
    </source>
</evidence>
<dbReference type="InterPro" id="IPR006073">
    <property type="entry name" value="GTP-bd"/>
</dbReference>
<keyword evidence="8 10" id="KW-0717">Septation</keyword>
<evidence type="ECO:0000256" key="5">
    <source>
        <dbReference type="ARBA" id="ARBA00022741"/>
    </source>
</evidence>
<keyword evidence="3 10" id="KW-0132">Cell division</keyword>
<comment type="similarity">
    <text evidence="2 10">Belongs to the TRAFAC class TrmE-Era-EngA-EngB-Septin-like GTPase superfamily. EngB GTPase family.</text>
</comment>
<keyword evidence="4" id="KW-0479">Metal-binding</keyword>
<evidence type="ECO:0000256" key="3">
    <source>
        <dbReference type="ARBA" id="ARBA00022618"/>
    </source>
</evidence>
<keyword evidence="9 10" id="KW-0131">Cell cycle</keyword>
<accession>A0ABY9WZR6</accession>
<dbReference type="SUPFAM" id="SSF52540">
    <property type="entry name" value="P-loop containing nucleoside triphosphate hydrolases"/>
    <property type="match status" value="1"/>
</dbReference>